<proteinExistence type="inferred from homology"/>
<comment type="similarity">
    <text evidence="1">Belongs to the eukaryotic ribosomal protein eL21 family.</text>
</comment>
<reference evidence="4" key="1">
    <citation type="submission" date="2021-01" db="EMBL/GenBank/DDBJ databases">
        <authorList>
            <person name="Corre E."/>
            <person name="Pelletier E."/>
            <person name="Niang G."/>
            <person name="Scheremetjew M."/>
            <person name="Finn R."/>
            <person name="Kale V."/>
            <person name="Holt S."/>
            <person name="Cochrane G."/>
            <person name="Meng A."/>
            <person name="Brown T."/>
            <person name="Cohen L."/>
        </authorList>
    </citation>
    <scope>NUCLEOTIDE SEQUENCE</scope>
    <source>
        <strain evidence="4">FSP1.4</strain>
    </source>
</reference>
<dbReference type="FunFam" id="2.30.30.70:FF:000001">
    <property type="entry name" value="60S ribosomal protein L21"/>
    <property type="match status" value="1"/>
</dbReference>
<name>A0A7S3J103_9SPIT</name>
<dbReference type="SUPFAM" id="SSF50104">
    <property type="entry name" value="Translation proteins SH3-like domain"/>
    <property type="match status" value="1"/>
</dbReference>
<evidence type="ECO:0000256" key="3">
    <source>
        <dbReference type="ARBA" id="ARBA00023274"/>
    </source>
</evidence>
<dbReference type="GO" id="GO:1990904">
    <property type="term" value="C:ribonucleoprotein complex"/>
    <property type="evidence" value="ECO:0007669"/>
    <property type="project" value="UniProtKB-KW"/>
</dbReference>
<dbReference type="EMBL" id="HBII01001421">
    <property type="protein sequence ID" value="CAE0341724.1"/>
    <property type="molecule type" value="Transcribed_RNA"/>
</dbReference>
<evidence type="ECO:0000256" key="1">
    <source>
        <dbReference type="ARBA" id="ARBA00008427"/>
    </source>
</evidence>
<dbReference type="InterPro" id="IPR036948">
    <property type="entry name" value="Ribosomal_eL21_sf"/>
</dbReference>
<dbReference type="GO" id="GO:0003735">
    <property type="term" value="F:structural constituent of ribosome"/>
    <property type="evidence" value="ECO:0007669"/>
    <property type="project" value="InterPro"/>
</dbReference>
<dbReference type="Gene3D" id="6.10.250.3260">
    <property type="match status" value="1"/>
</dbReference>
<evidence type="ECO:0000256" key="2">
    <source>
        <dbReference type="ARBA" id="ARBA00022980"/>
    </source>
</evidence>
<sequence length="158" mass="18528">MPHSFGYRARTRHLFARPNKKHGLQTPSKAMTVFHMGDLVDIVTDGAVHKGMPYKVYHGKTGRIFSVCPRGIGVEINKRVRHRIMKKRLYIRHEHIRKSNCREAFLRRLKEDLIKKQEAKKEGKIISTKRIPPQPRAAHIVKNENVEFVNPLRFKDIF</sequence>
<dbReference type="Pfam" id="PF01157">
    <property type="entry name" value="Ribosomal_L21e"/>
    <property type="match status" value="1"/>
</dbReference>
<evidence type="ECO:0000313" key="4">
    <source>
        <dbReference type="EMBL" id="CAE0341724.1"/>
    </source>
</evidence>
<dbReference type="FunFam" id="6.10.250.3260:FF:000002">
    <property type="entry name" value="60S ribosomal protein L21"/>
    <property type="match status" value="1"/>
</dbReference>
<keyword evidence="2" id="KW-0689">Ribosomal protein</keyword>
<dbReference type="InterPro" id="IPR001147">
    <property type="entry name" value="Ribosomal_eL21"/>
</dbReference>
<dbReference type="GO" id="GO:0005840">
    <property type="term" value="C:ribosome"/>
    <property type="evidence" value="ECO:0007669"/>
    <property type="project" value="UniProtKB-KW"/>
</dbReference>
<dbReference type="Gene3D" id="2.30.30.70">
    <property type="entry name" value="Ribosomal protein L21"/>
    <property type="match status" value="1"/>
</dbReference>
<dbReference type="PANTHER" id="PTHR20981">
    <property type="entry name" value="60S RIBOSOMAL PROTEIN L21"/>
    <property type="match status" value="1"/>
</dbReference>
<keyword evidence="3" id="KW-0687">Ribonucleoprotein</keyword>
<dbReference type="PROSITE" id="PS01171">
    <property type="entry name" value="RIBOSOMAL_L21E"/>
    <property type="match status" value="1"/>
</dbReference>
<gene>
    <name evidence="4" type="ORF">EHAR0213_LOCUS631</name>
</gene>
<dbReference type="InterPro" id="IPR018259">
    <property type="entry name" value="Ribosomal_eL21_CS"/>
</dbReference>
<protein>
    <recommendedName>
        <fullName evidence="5">60S ribosomal protein L21</fullName>
    </recommendedName>
</protein>
<dbReference type="GO" id="GO:0006412">
    <property type="term" value="P:translation"/>
    <property type="evidence" value="ECO:0007669"/>
    <property type="project" value="InterPro"/>
</dbReference>
<evidence type="ECO:0008006" key="5">
    <source>
        <dbReference type="Google" id="ProtNLM"/>
    </source>
</evidence>
<organism evidence="4">
    <name type="scientific">Euplotes harpa</name>
    <dbReference type="NCBI Taxonomy" id="151035"/>
    <lineage>
        <taxon>Eukaryota</taxon>
        <taxon>Sar</taxon>
        <taxon>Alveolata</taxon>
        <taxon>Ciliophora</taxon>
        <taxon>Intramacronucleata</taxon>
        <taxon>Spirotrichea</taxon>
        <taxon>Hypotrichia</taxon>
        <taxon>Euplotida</taxon>
        <taxon>Euplotidae</taxon>
        <taxon>Euplotes</taxon>
    </lineage>
</organism>
<accession>A0A7S3J103</accession>
<dbReference type="AlphaFoldDB" id="A0A7S3J103"/>
<dbReference type="InterPro" id="IPR008991">
    <property type="entry name" value="Translation_prot_SH3-like_sf"/>
</dbReference>